<accession>A0A382E828</accession>
<dbReference type="AlphaFoldDB" id="A0A382E828"/>
<gene>
    <name evidence="1" type="ORF">METZ01_LOCUS199383</name>
</gene>
<organism evidence="1">
    <name type="scientific">marine metagenome</name>
    <dbReference type="NCBI Taxonomy" id="408172"/>
    <lineage>
        <taxon>unclassified sequences</taxon>
        <taxon>metagenomes</taxon>
        <taxon>ecological metagenomes</taxon>
    </lineage>
</organism>
<protein>
    <submittedName>
        <fullName evidence="1">Uncharacterized protein</fullName>
    </submittedName>
</protein>
<feature type="non-terminal residue" evidence="1">
    <location>
        <position position="25"/>
    </location>
</feature>
<feature type="non-terminal residue" evidence="1">
    <location>
        <position position="1"/>
    </location>
</feature>
<evidence type="ECO:0000313" key="1">
    <source>
        <dbReference type="EMBL" id="SVB46529.1"/>
    </source>
</evidence>
<reference evidence="1" key="1">
    <citation type="submission" date="2018-05" db="EMBL/GenBank/DDBJ databases">
        <authorList>
            <person name="Lanie J.A."/>
            <person name="Ng W.-L."/>
            <person name="Kazmierczak K.M."/>
            <person name="Andrzejewski T.M."/>
            <person name="Davidsen T.M."/>
            <person name="Wayne K.J."/>
            <person name="Tettelin H."/>
            <person name="Glass J.I."/>
            <person name="Rusch D."/>
            <person name="Podicherti R."/>
            <person name="Tsui H.-C.T."/>
            <person name="Winkler M.E."/>
        </authorList>
    </citation>
    <scope>NUCLEOTIDE SEQUENCE</scope>
</reference>
<proteinExistence type="predicted"/>
<dbReference type="EMBL" id="UINC01043053">
    <property type="protein sequence ID" value="SVB46529.1"/>
    <property type="molecule type" value="Genomic_DNA"/>
</dbReference>
<sequence length="25" mass="2685">VADYLDTLRGEVTVATGPVQQHMPS</sequence>
<name>A0A382E828_9ZZZZ</name>